<feature type="compositionally biased region" description="Low complexity" evidence="1">
    <location>
        <begin position="189"/>
        <end position="205"/>
    </location>
</feature>
<proteinExistence type="predicted"/>
<reference evidence="2" key="1">
    <citation type="journal article" date="2019" name="Front. Microbiol.">
        <title>Pandoravirus Celtis Illustrates the Microevolution Processes at Work in the Giant Pandoraviridae Genomes.</title>
        <authorList>
            <person name="Legendre M."/>
            <person name="Alempic J.M."/>
            <person name="Philippe N."/>
            <person name="Lartigue A."/>
            <person name="Jeudy S."/>
            <person name="Poirot O."/>
            <person name="Ta N.T."/>
            <person name="Nin S."/>
            <person name="Coute Y."/>
            <person name="Abergel C."/>
            <person name="Claverie J.M."/>
        </authorList>
    </citation>
    <scope>NUCLEOTIDE SEQUENCE</scope>
</reference>
<feature type="compositionally biased region" description="Low complexity" evidence="1">
    <location>
        <begin position="47"/>
        <end position="58"/>
    </location>
</feature>
<dbReference type="Proteomes" id="UP001237152">
    <property type="component" value="Segment"/>
</dbReference>
<accession>A0A4D6EGI4</accession>
<gene>
    <name evidence="2" type="ORF">pclt_cds_209</name>
</gene>
<feature type="compositionally biased region" description="Basic and acidic residues" evidence="1">
    <location>
        <begin position="13"/>
        <end position="24"/>
    </location>
</feature>
<feature type="compositionally biased region" description="Low complexity" evidence="1">
    <location>
        <begin position="234"/>
        <end position="243"/>
    </location>
</feature>
<feature type="region of interest" description="Disordered" evidence="1">
    <location>
        <begin position="1"/>
        <end position="112"/>
    </location>
</feature>
<evidence type="ECO:0000256" key="1">
    <source>
        <dbReference type="SAM" id="MobiDB-lite"/>
    </source>
</evidence>
<name>A0A4D6EGI4_9VIRU</name>
<evidence type="ECO:0000313" key="2">
    <source>
        <dbReference type="EMBL" id="QBZ80807.1"/>
    </source>
</evidence>
<protein>
    <submittedName>
        <fullName evidence="2">Uncharacterized protein</fullName>
    </submittedName>
</protein>
<feature type="compositionally biased region" description="Low complexity" evidence="1">
    <location>
        <begin position="287"/>
        <end position="328"/>
    </location>
</feature>
<dbReference type="EMBL" id="MK174290">
    <property type="protein sequence ID" value="QBZ80807.1"/>
    <property type="molecule type" value="Genomic_DNA"/>
</dbReference>
<sequence>MNDRATRATAVRGEGRARIVDARQRRASSAHMAMAPSQPSPYGAVAPQQQQQYQQQYQQPPPQSQQPYYGDAQAGPVYSIRSPAMPSTARRMSRAYGDAPGDPRYYGDARAPSGPNGVVAGISSNVRSTAAGATIRRDHTVYTATPRDCGPGGVVSHMPPSANYSSGTTAAAATYDPGNGYYGTTPPLAQQQQQQAYGAAHTYAAEPPPPPPMQNGANNTANGWYTPNGGGNNNNGNTNAYGAAQVQPQPTYGGPPVQPAQPQQPSYGQAAPLVQQGQPYAQPPPSSAQQGQQQQQPQQTYGQAAPPNGQQQQQQPQQAYGQAAPQQATSAYAQAQPTYGQAPTYGQQQQNNGQLGATAYAGAPGNGNCTQQQANGQFGATAYAAQQQQQVQQSVYGAQQQAVCPTQQPTAATAYGVQQPAAYAQAQQAPAMAYGAVAEPQQVVGAVAPQAVGAVAQQSFGAVATQTVGAVAPQAVGAVATQAVGAVAPQAVAVAAPAAQAVAVSQAVEVAGPPLSLGATAVVPQQTVFAAAPPPQQIFAAAPPPPQFFAAAPPPLLAAAPVCQGRRALSLIRHTDRGSGNALDNAALGLGPPPGSSQFEGARGPGPAYGDFYVLSRPTGNVTLSAGQAVQLTVGPTNNIGLHTGNSTEIVLETCDNRPGTFKFTLSAVTSNPSQFGIRESGQNTTPHARTFGSDTNVTTGALIIQCVRVPAIIELVLVSTDGPNGTTTLPSSPGGTSEARVISLVIEQIGCG</sequence>
<evidence type="ECO:0000313" key="3">
    <source>
        <dbReference type="Proteomes" id="UP001237152"/>
    </source>
</evidence>
<organism evidence="2 3">
    <name type="scientific">Pandoravirus celtis</name>
    <dbReference type="NCBI Taxonomy" id="2568002"/>
    <lineage>
        <taxon>Viruses</taxon>
        <taxon>Pandoravirus</taxon>
    </lineage>
</organism>
<feature type="region of interest" description="Disordered" evidence="1">
    <location>
        <begin position="182"/>
        <end position="335"/>
    </location>
</feature>